<dbReference type="EMBL" id="MFJZ01000041">
    <property type="protein sequence ID" value="OGG29543.1"/>
    <property type="molecule type" value="Genomic_DNA"/>
</dbReference>
<feature type="transmembrane region" description="Helical" evidence="5">
    <location>
        <begin position="102"/>
        <end position="124"/>
    </location>
</feature>
<dbReference type="Proteomes" id="UP000176409">
    <property type="component" value="Unassembled WGS sequence"/>
</dbReference>
<dbReference type="PANTHER" id="PTHR43229:SF2">
    <property type="entry name" value="NODULATION PROTEIN J"/>
    <property type="match status" value="1"/>
</dbReference>
<dbReference type="InterPro" id="IPR013525">
    <property type="entry name" value="ABC2_TM"/>
</dbReference>
<dbReference type="GO" id="GO:0005886">
    <property type="term" value="C:plasma membrane"/>
    <property type="evidence" value="ECO:0007669"/>
    <property type="project" value="UniProtKB-SubCell"/>
</dbReference>
<gene>
    <name evidence="7" type="ORF">A2973_03885</name>
</gene>
<dbReference type="PROSITE" id="PS51012">
    <property type="entry name" value="ABC_TM2"/>
    <property type="match status" value="1"/>
</dbReference>
<evidence type="ECO:0000256" key="1">
    <source>
        <dbReference type="ARBA" id="ARBA00004141"/>
    </source>
</evidence>
<sequence>MNWSRVGAIMLKHWFDFRRDFFRIFDIFWWPTFQLFIWGLFSLYLNSVTADRPNFVTILLGGVILWTFFDRATRDISRTFIEEIWNRNLPNIFSTPLTVTEYIVGVVGIAVVKLIMSAVFLFFLARVFYAFEPLKLGWYLVPATIGLTFAGWSLSFFIQAIILRYGHTVEVFIWAIAVLVEPFSCVFYPLSALPVWAQRIALFLPTTYIFENLRRMVFGQSIRVEDIAVSFGLNMVYGVLSIWFFYRTFRYAKKEGLLVKYY</sequence>
<organism evidence="7 8">
    <name type="scientific">Candidatus Gottesmanbacteria bacterium RIFCSPLOWO2_01_FULL_49_10</name>
    <dbReference type="NCBI Taxonomy" id="1798396"/>
    <lineage>
        <taxon>Bacteria</taxon>
        <taxon>Candidatus Gottesmaniibacteriota</taxon>
    </lineage>
</organism>
<evidence type="ECO:0000256" key="4">
    <source>
        <dbReference type="ARBA" id="ARBA00023136"/>
    </source>
</evidence>
<feature type="domain" description="ABC transmembrane type-2" evidence="6">
    <location>
        <begin position="25"/>
        <end position="248"/>
    </location>
</feature>
<dbReference type="InterPro" id="IPR047817">
    <property type="entry name" value="ABC2_TM_bact-type"/>
</dbReference>
<protein>
    <recommendedName>
        <fullName evidence="5">Transport permease protein</fullName>
    </recommendedName>
</protein>
<evidence type="ECO:0000256" key="5">
    <source>
        <dbReference type="RuleBase" id="RU361157"/>
    </source>
</evidence>
<accession>A0A1F6AYE6</accession>
<feature type="transmembrane region" description="Helical" evidence="5">
    <location>
        <begin position="21"/>
        <end position="41"/>
    </location>
</feature>
<keyword evidence="5" id="KW-0813">Transport</keyword>
<evidence type="ECO:0000313" key="8">
    <source>
        <dbReference type="Proteomes" id="UP000176409"/>
    </source>
</evidence>
<comment type="caution">
    <text evidence="7">The sequence shown here is derived from an EMBL/GenBank/DDBJ whole genome shotgun (WGS) entry which is preliminary data.</text>
</comment>
<evidence type="ECO:0000313" key="7">
    <source>
        <dbReference type="EMBL" id="OGG29543.1"/>
    </source>
</evidence>
<dbReference type="GO" id="GO:0140359">
    <property type="term" value="F:ABC-type transporter activity"/>
    <property type="evidence" value="ECO:0007669"/>
    <property type="project" value="InterPro"/>
</dbReference>
<dbReference type="InterPro" id="IPR051784">
    <property type="entry name" value="Nod_factor_ABC_transporter"/>
</dbReference>
<evidence type="ECO:0000256" key="3">
    <source>
        <dbReference type="ARBA" id="ARBA00022989"/>
    </source>
</evidence>
<dbReference type="PANTHER" id="PTHR43229">
    <property type="entry name" value="NODULATION PROTEIN J"/>
    <property type="match status" value="1"/>
</dbReference>
<keyword evidence="5" id="KW-1003">Cell membrane</keyword>
<feature type="transmembrane region" description="Helical" evidence="5">
    <location>
        <begin position="53"/>
        <end position="69"/>
    </location>
</feature>
<dbReference type="Pfam" id="PF01061">
    <property type="entry name" value="ABC2_membrane"/>
    <property type="match status" value="1"/>
</dbReference>
<feature type="transmembrane region" description="Helical" evidence="5">
    <location>
        <begin position="136"/>
        <end position="159"/>
    </location>
</feature>
<comment type="subcellular location">
    <subcellularLocation>
        <location evidence="5">Cell membrane</location>
        <topology evidence="5">Multi-pass membrane protein</topology>
    </subcellularLocation>
    <subcellularLocation>
        <location evidence="1">Membrane</location>
        <topology evidence="1">Multi-pass membrane protein</topology>
    </subcellularLocation>
</comment>
<dbReference type="STRING" id="1798396.A2973_03885"/>
<feature type="transmembrane region" description="Helical" evidence="5">
    <location>
        <begin position="171"/>
        <end position="190"/>
    </location>
</feature>
<dbReference type="AlphaFoldDB" id="A0A1F6AYE6"/>
<evidence type="ECO:0000256" key="2">
    <source>
        <dbReference type="ARBA" id="ARBA00022692"/>
    </source>
</evidence>
<keyword evidence="3 5" id="KW-1133">Transmembrane helix</keyword>
<keyword evidence="4 5" id="KW-0472">Membrane</keyword>
<comment type="similarity">
    <text evidence="5">Belongs to the ABC-2 integral membrane protein family.</text>
</comment>
<proteinExistence type="inferred from homology"/>
<name>A0A1F6AYE6_9BACT</name>
<feature type="transmembrane region" description="Helical" evidence="5">
    <location>
        <begin position="227"/>
        <end position="246"/>
    </location>
</feature>
<reference evidence="7 8" key="1">
    <citation type="journal article" date="2016" name="Nat. Commun.">
        <title>Thousands of microbial genomes shed light on interconnected biogeochemical processes in an aquifer system.</title>
        <authorList>
            <person name="Anantharaman K."/>
            <person name="Brown C.T."/>
            <person name="Hug L.A."/>
            <person name="Sharon I."/>
            <person name="Castelle C.J."/>
            <person name="Probst A.J."/>
            <person name="Thomas B.C."/>
            <person name="Singh A."/>
            <person name="Wilkins M.J."/>
            <person name="Karaoz U."/>
            <person name="Brodie E.L."/>
            <person name="Williams K.H."/>
            <person name="Hubbard S.S."/>
            <person name="Banfield J.F."/>
        </authorList>
    </citation>
    <scope>NUCLEOTIDE SEQUENCE [LARGE SCALE GENOMIC DNA]</scope>
</reference>
<evidence type="ECO:0000259" key="6">
    <source>
        <dbReference type="PROSITE" id="PS51012"/>
    </source>
</evidence>
<keyword evidence="2 5" id="KW-0812">Transmembrane</keyword>